<keyword evidence="4" id="KW-1185">Reference proteome</keyword>
<protein>
    <recommendedName>
        <fullName evidence="2">Ribosome-binding factor A</fullName>
    </recommendedName>
</protein>
<dbReference type="NCBIfam" id="TIGR00082">
    <property type="entry name" value="rbfA"/>
    <property type="match status" value="1"/>
</dbReference>
<comment type="function">
    <text evidence="2">One of several proteins that assist in the late maturation steps of the functional core of the 30S ribosomal subunit. Associates with free 30S ribosomal subunits (but not with 30S subunits that are part of 70S ribosomes or polysomes). Required for efficient processing of 16S rRNA. May interact with the 5'-terminal helix region of 16S rRNA.</text>
</comment>
<dbReference type="GO" id="GO:0005829">
    <property type="term" value="C:cytosol"/>
    <property type="evidence" value="ECO:0007669"/>
    <property type="project" value="TreeGrafter"/>
</dbReference>
<dbReference type="GO" id="GO:0043024">
    <property type="term" value="F:ribosomal small subunit binding"/>
    <property type="evidence" value="ECO:0007669"/>
    <property type="project" value="TreeGrafter"/>
</dbReference>
<dbReference type="KEGG" id="pbas:SMSP2_00972"/>
<dbReference type="InterPro" id="IPR023799">
    <property type="entry name" value="RbfA_dom_sf"/>
</dbReference>
<dbReference type="Pfam" id="PF02033">
    <property type="entry name" value="RBFA"/>
    <property type="match status" value="1"/>
</dbReference>
<name>A0A1Q2MDJ2_9BACT</name>
<dbReference type="AlphaFoldDB" id="A0A1Q2MDJ2"/>
<accession>A0A1Q2MDJ2</accession>
<dbReference type="HAMAP" id="MF_00003">
    <property type="entry name" value="RbfA"/>
    <property type="match status" value="1"/>
</dbReference>
<sequence length="134" mass="15457">MLENRRKLRMARIIKEVVSDAIQNHLSDPRIQGFVSVTEVELTPDLRNASVHLSFIPEDTAEITLRAIKHARGHIQTLLAHELNIRFCPIISFHEDLKYKKAGETLKIIEKIADELHKKDAEQNIQDQDTEDIK</sequence>
<proteinExistence type="inferred from homology"/>
<evidence type="ECO:0000313" key="4">
    <source>
        <dbReference type="Proteomes" id="UP000188181"/>
    </source>
</evidence>
<comment type="subunit">
    <text evidence="2">Monomer. Binds 30S ribosomal subunits, but not 50S ribosomal subunits or 70S ribosomes.</text>
</comment>
<keyword evidence="2" id="KW-0963">Cytoplasm</keyword>
<dbReference type="GO" id="GO:0030490">
    <property type="term" value="P:maturation of SSU-rRNA"/>
    <property type="evidence" value="ECO:0007669"/>
    <property type="project" value="UniProtKB-UniRule"/>
</dbReference>
<keyword evidence="1 2" id="KW-0690">Ribosome biogenesis</keyword>
<dbReference type="SUPFAM" id="SSF89919">
    <property type="entry name" value="Ribosome-binding factor A, RbfA"/>
    <property type="match status" value="1"/>
</dbReference>
<dbReference type="PROSITE" id="PS01319">
    <property type="entry name" value="RBFA"/>
    <property type="match status" value="1"/>
</dbReference>
<dbReference type="InterPro" id="IPR000238">
    <property type="entry name" value="RbfA"/>
</dbReference>
<dbReference type="EMBL" id="CP019646">
    <property type="protein sequence ID" value="AQQ70618.1"/>
    <property type="molecule type" value="Genomic_DNA"/>
</dbReference>
<reference evidence="4" key="1">
    <citation type="submission" date="2017-02" db="EMBL/GenBank/DDBJ databases">
        <title>Comparative genomics and description of representatives of a novel lineage of planctomycetes thriving in anoxic sediments.</title>
        <authorList>
            <person name="Spring S."/>
            <person name="Bunk B."/>
            <person name="Sproer C."/>
        </authorList>
    </citation>
    <scope>NUCLEOTIDE SEQUENCE [LARGE SCALE GENOMIC DNA]</scope>
    <source>
        <strain evidence="4">SM-Chi-D1</strain>
    </source>
</reference>
<dbReference type="OrthoDB" id="307788at2"/>
<dbReference type="PANTHER" id="PTHR33515">
    <property type="entry name" value="RIBOSOME-BINDING FACTOR A, CHLOROPLASTIC-RELATED"/>
    <property type="match status" value="1"/>
</dbReference>
<comment type="subcellular location">
    <subcellularLocation>
        <location evidence="2">Cytoplasm</location>
    </subcellularLocation>
</comment>
<dbReference type="PANTHER" id="PTHR33515:SF1">
    <property type="entry name" value="RIBOSOME-BINDING FACTOR A, CHLOROPLASTIC-RELATED"/>
    <property type="match status" value="1"/>
</dbReference>
<comment type="similarity">
    <text evidence="2">Belongs to the RbfA family.</text>
</comment>
<dbReference type="STRING" id="1851148.SMSP2_00972"/>
<evidence type="ECO:0000256" key="2">
    <source>
        <dbReference type="HAMAP-Rule" id="MF_00003"/>
    </source>
</evidence>
<gene>
    <name evidence="2 3" type="primary">rbfA</name>
    <name evidence="3" type="ORF">SMSP2_00972</name>
</gene>
<organism evidence="3 4">
    <name type="scientific">Limihaloglobus sulfuriphilus</name>
    <dbReference type="NCBI Taxonomy" id="1851148"/>
    <lineage>
        <taxon>Bacteria</taxon>
        <taxon>Pseudomonadati</taxon>
        <taxon>Planctomycetota</taxon>
        <taxon>Phycisphaerae</taxon>
        <taxon>Sedimentisphaerales</taxon>
        <taxon>Sedimentisphaeraceae</taxon>
        <taxon>Limihaloglobus</taxon>
    </lineage>
</organism>
<evidence type="ECO:0000313" key="3">
    <source>
        <dbReference type="EMBL" id="AQQ70618.1"/>
    </source>
</evidence>
<dbReference type="RefSeq" id="WP_146682867.1">
    <property type="nucleotide sequence ID" value="NZ_CP019646.1"/>
</dbReference>
<dbReference type="Proteomes" id="UP000188181">
    <property type="component" value="Chromosome"/>
</dbReference>
<dbReference type="Gene3D" id="3.30.300.20">
    <property type="match status" value="1"/>
</dbReference>
<evidence type="ECO:0000256" key="1">
    <source>
        <dbReference type="ARBA" id="ARBA00022517"/>
    </source>
</evidence>
<dbReference type="InterPro" id="IPR015946">
    <property type="entry name" value="KH_dom-like_a/b"/>
</dbReference>
<dbReference type="InterPro" id="IPR020053">
    <property type="entry name" value="Ribosome-bd_factorA_CS"/>
</dbReference>